<dbReference type="InterPro" id="IPR001932">
    <property type="entry name" value="PPM-type_phosphatase-like_dom"/>
</dbReference>
<dbReference type="NCBIfam" id="NF011149">
    <property type="entry name" value="PRK14559.1"/>
    <property type="match status" value="1"/>
</dbReference>
<dbReference type="OrthoDB" id="500607at2"/>
<dbReference type="InterPro" id="IPR036457">
    <property type="entry name" value="PPM-type-like_dom_sf"/>
</dbReference>
<keyword evidence="2" id="KW-0378">Hydrolase</keyword>
<dbReference type="KEGG" id="glt:GlitD10_1278"/>
<evidence type="ECO:0000259" key="1">
    <source>
        <dbReference type="PROSITE" id="PS51746"/>
    </source>
</evidence>
<dbReference type="SMART" id="SM00331">
    <property type="entry name" value="PP2C_SIG"/>
    <property type="match status" value="1"/>
</dbReference>
<dbReference type="EC" id="3.1.3.16" evidence="2"/>
<feature type="domain" description="PPM-type phosphatase" evidence="1">
    <location>
        <begin position="24"/>
        <end position="285"/>
    </location>
</feature>
<dbReference type="Pfam" id="PF13672">
    <property type="entry name" value="PP2C_2"/>
    <property type="match status" value="1"/>
</dbReference>
<dbReference type="PROSITE" id="PS51746">
    <property type="entry name" value="PPM_2"/>
    <property type="match status" value="1"/>
</dbReference>
<dbReference type="AlphaFoldDB" id="A0A1J0ACD8"/>
<dbReference type="GO" id="GO:0004722">
    <property type="term" value="F:protein serine/threonine phosphatase activity"/>
    <property type="evidence" value="ECO:0007669"/>
    <property type="project" value="UniProtKB-EC"/>
</dbReference>
<accession>A0A1J0ACD8</accession>
<dbReference type="STRING" id="1188229.GlitD10_1278"/>
<dbReference type="InterPro" id="IPR015655">
    <property type="entry name" value="PP2C"/>
</dbReference>
<dbReference type="Gene3D" id="3.60.40.10">
    <property type="entry name" value="PPM-type phosphatase domain"/>
    <property type="match status" value="1"/>
</dbReference>
<name>A0A1J0ACD8_9CYAN</name>
<organism evidence="2 3">
    <name type="scientific">Gloeomargarita lithophora Alchichica-D10</name>
    <dbReference type="NCBI Taxonomy" id="1188229"/>
    <lineage>
        <taxon>Bacteria</taxon>
        <taxon>Bacillati</taxon>
        <taxon>Cyanobacteriota</taxon>
        <taxon>Cyanophyceae</taxon>
        <taxon>Gloeomargaritales</taxon>
        <taxon>Gloeomargaritaceae</taxon>
        <taxon>Gloeomargarita</taxon>
    </lineage>
</organism>
<reference evidence="2 3" key="1">
    <citation type="submission" date="2016-10" db="EMBL/GenBank/DDBJ databases">
        <title>Description of Gloeomargarita lithophora gen. nov., sp. nov., a thylakoid-bearing basal-branching cyanobacterium with intracellular carbonates, and proposal for Gloeomargaritales ord. nov.</title>
        <authorList>
            <person name="Moreira D."/>
            <person name="Tavera R."/>
            <person name="Benzerara K."/>
            <person name="Skouri-Panet F."/>
            <person name="Couradeau E."/>
            <person name="Gerard E."/>
            <person name="Loussert C."/>
            <person name="Novelo E."/>
            <person name="Zivanovic Y."/>
            <person name="Lopez-Garcia P."/>
        </authorList>
    </citation>
    <scope>NUCLEOTIDE SEQUENCE [LARGE SCALE GENOMIC DNA]</scope>
    <source>
        <strain evidence="2 3">D10</strain>
    </source>
</reference>
<gene>
    <name evidence="2" type="ORF">GlitD10_1278</name>
</gene>
<protein>
    <submittedName>
        <fullName evidence="2">Serine/threonine protein phosphatase</fullName>
        <ecNumber evidence="2">3.1.3.16</ecNumber>
    </submittedName>
</protein>
<proteinExistence type="predicted"/>
<dbReference type="EMBL" id="CP017675">
    <property type="protein sequence ID" value="APB33598.1"/>
    <property type="molecule type" value="Genomic_DNA"/>
</dbReference>
<evidence type="ECO:0000313" key="3">
    <source>
        <dbReference type="Proteomes" id="UP000180235"/>
    </source>
</evidence>
<dbReference type="SMART" id="SM00332">
    <property type="entry name" value="PP2Cc"/>
    <property type="match status" value="1"/>
</dbReference>
<dbReference type="CDD" id="cd00143">
    <property type="entry name" value="PP2Cc"/>
    <property type="match status" value="1"/>
</dbReference>
<dbReference type="SUPFAM" id="SSF81606">
    <property type="entry name" value="PP2C-like"/>
    <property type="match status" value="1"/>
</dbReference>
<evidence type="ECO:0000313" key="2">
    <source>
        <dbReference type="EMBL" id="APB33598.1"/>
    </source>
</evidence>
<keyword evidence="3" id="KW-1185">Reference proteome</keyword>
<dbReference type="Proteomes" id="UP000180235">
    <property type="component" value="Chromosome"/>
</dbReference>
<dbReference type="PANTHER" id="PTHR47992">
    <property type="entry name" value="PROTEIN PHOSPHATASE"/>
    <property type="match status" value="1"/>
</dbReference>
<sequence>MEIAPPVSDALPTQAPLRLANLEVAGLTDVGCQREYNQDYFYAHTVMHRRLSPQGELVQGKGLYILCDGMGGHAGGDEASQLATHKLASYLLDHWTEGELPGPEVIQAGVGVANQAIYLRNEEEYRRGKGRMGTTLVVALVQDNQVAITHVGDSRIYRITQSEGLKQITLDHEVGQWEIQRGTDPVVAYSRPDAYQLTQALGPRHEQTLELDVHYFTAAEDTVLLLCSDGLSDNGLVEGNWQQYLRPLLLPQTGLVHLQAASRQLIDLGNELNGHDNITAVLVKILIHQPRL</sequence>